<dbReference type="Gene3D" id="4.10.75.10">
    <property type="entry name" value="Elafin-like"/>
    <property type="match status" value="2"/>
</dbReference>
<feature type="chain" id="PRO_5039954807" evidence="2">
    <location>
        <begin position="25"/>
        <end position="123"/>
    </location>
</feature>
<feature type="domain" description="WAP" evidence="3">
    <location>
        <begin position="74"/>
        <end position="121"/>
    </location>
</feature>
<dbReference type="Proteomes" id="UP000234681">
    <property type="component" value="Chromosome 3"/>
</dbReference>
<keyword evidence="2" id="KW-0732">Signal</keyword>
<evidence type="ECO:0000256" key="1">
    <source>
        <dbReference type="ARBA" id="ARBA00023157"/>
    </source>
</evidence>
<evidence type="ECO:0000259" key="3">
    <source>
        <dbReference type="PROSITE" id="PS51390"/>
    </source>
</evidence>
<dbReference type="Pfam" id="PF00095">
    <property type="entry name" value="WAP"/>
    <property type="match status" value="2"/>
</dbReference>
<keyword evidence="1" id="KW-1015">Disulfide bond</keyword>
<accession>A6JX62</accession>
<evidence type="ECO:0000256" key="2">
    <source>
        <dbReference type="SAM" id="SignalP"/>
    </source>
</evidence>
<dbReference type="OrthoDB" id="4473401at2759"/>
<dbReference type="PRINTS" id="PR00003">
    <property type="entry name" value="4DISULPHCORE"/>
</dbReference>
<dbReference type="GO" id="GO:0005576">
    <property type="term" value="C:extracellular region"/>
    <property type="evidence" value="ECO:0007669"/>
    <property type="project" value="InterPro"/>
</dbReference>
<dbReference type="AlphaFoldDB" id="A6JX62"/>
<feature type="signal peptide" evidence="2">
    <location>
        <begin position="1"/>
        <end position="24"/>
    </location>
</feature>
<organism evidence="4">
    <name type="scientific">Rattus norvegicus</name>
    <name type="common">Rat</name>
    <dbReference type="NCBI Taxonomy" id="10116"/>
    <lineage>
        <taxon>Eukaryota</taxon>
        <taxon>Metazoa</taxon>
        <taxon>Chordata</taxon>
        <taxon>Craniata</taxon>
        <taxon>Vertebrata</taxon>
        <taxon>Euteleostomi</taxon>
        <taxon>Mammalia</taxon>
        <taxon>Eutheria</taxon>
        <taxon>Euarchontoglires</taxon>
        <taxon>Glires</taxon>
        <taxon>Rodentia</taxon>
        <taxon>Myomorpha</taxon>
        <taxon>Muroidea</taxon>
        <taxon>Muridae</taxon>
        <taxon>Murinae</taxon>
        <taxon>Rattus</taxon>
    </lineage>
</organism>
<evidence type="ECO:0000313" key="5">
    <source>
        <dbReference type="RGD" id="1304986"/>
    </source>
</evidence>
<dbReference type="RGD" id="1304986">
    <property type="gene designation" value="Wfdc5"/>
</dbReference>
<dbReference type="SUPFAM" id="SSF57256">
    <property type="entry name" value="Elafin-like"/>
    <property type="match status" value="2"/>
</dbReference>
<reference evidence="4" key="1">
    <citation type="journal article" date="2005" name="Genome Res.">
        <title>Gene and alternative splicing annotation with AIR.</title>
        <authorList>
            <person name="Florea L."/>
            <person name="Di Francesco V."/>
            <person name="Miller J."/>
            <person name="Turner R."/>
            <person name="Yao A."/>
            <person name="Harris M."/>
            <person name="Walenz B."/>
            <person name="Mobarry C."/>
            <person name="Merkulov G.V."/>
            <person name="Charlab R."/>
            <person name="Dew I."/>
            <person name="Deng Z."/>
            <person name="Istrail S."/>
            <person name="Li P."/>
            <person name="Sutton G."/>
        </authorList>
    </citation>
    <scope>NUCLEOTIDE SEQUENCE</scope>
    <source>
        <strain evidence="4">BN</strain>
    </source>
</reference>
<dbReference type="GO" id="GO:0030414">
    <property type="term" value="F:peptidase inhibitor activity"/>
    <property type="evidence" value="ECO:0007669"/>
    <property type="project" value="InterPro"/>
</dbReference>
<dbReference type="InterPro" id="IPR036645">
    <property type="entry name" value="Elafin-like_sf"/>
</dbReference>
<sequence length="123" mass="13510">MRIRSSLLLVVLLALETQLPVVLCRKKGDKLGGCPPDDGPCSQVIPDQCANDKQCPSSWKCCSRACFLQCMPRVFVKLGKCPVDQLHCLSPRKHLCDKDLDCSGKKRCCVSACGRDCRDPSKG</sequence>
<dbReference type="RefSeq" id="NP_001100008.1">
    <property type="nucleotide sequence ID" value="NM_001106538.1"/>
</dbReference>
<dbReference type="SMART" id="SM00217">
    <property type="entry name" value="WAP"/>
    <property type="match status" value="2"/>
</dbReference>
<dbReference type="SMR" id="A6JX62"/>
<gene>
    <name evidence="5" type="primary">Wfdc5</name>
    <name evidence="4" type="synonym">Wfdc5_predicted</name>
    <name evidence="4" type="ORF">rCG_32385</name>
</gene>
<dbReference type="KEGG" id="rno:296352"/>
<reference evidence="4" key="2">
    <citation type="submission" date="2005-09" db="EMBL/GenBank/DDBJ databases">
        <authorList>
            <person name="Mural R.J."/>
            <person name="Li P.W."/>
            <person name="Adams M.D."/>
            <person name="Amanatides P.G."/>
            <person name="Baden-Tillson H."/>
            <person name="Barnstead M."/>
            <person name="Chin S.H."/>
            <person name="Dew I."/>
            <person name="Evans C.A."/>
            <person name="Ferriera S."/>
            <person name="Flanigan M."/>
            <person name="Fosler C."/>
            <person name="Glodek A."/>
            <person name="Gu Z."/>
            <person name="Holt R.A."/>
            <person name="Jennings D."/>
            <person name="Kraft C.L."/>
            <person name="Lu F."/>
            <person name="Nguyen T."/>
            <person name="Nusskern D.R."/>
            <person name="Pfannkoch C.M."/>
            <person name="Sitter C."/>
            <person name="Sutton G.G."/>
            <person name="Venter J.C."/>
            <person name="Wang Z."/>
            <person name="Woodage T."/>
            <person name="Zheng X.H."/>
            <person name="Zhong F."/>
        </authorList>
    </citation>
    <scope>NUCLEOTIDE SEQUENCE</scope>
    <source>
        <strain evidence="4">BN</strain>
    </source>
</reference>
<protein>
    <submittedName>
        <fullName evidence="4">WAP four-disulfide core domain 5 (Predicted)</fullName>
    </submittedName>
</protein>
<dbReference type="CTD" id="149708"/>
<dbReference type="OMA" id="GCPPDDK"/>
<dbReference type="PANTHER" id="PTHR47769">
    <property type="entry name" value="WAP FOUR-DISULFIDE CORE DOMAIN PROTEIN 8"/>
    <property type="match status" value="1"/>
</dbReference>
<dbReference type="PANTHER" id="PTHR47769:SF1">
    <property type="entry name" value="WAP FOUR-DISULFIDE CORE DOMAIN PROTEIN 8"/>
    <property type="match status" value="1"/>
</dbReference>
<dbReference type="PROSITE" id="PS51390">
    <property type="entry name" value="WAP"/>
    <property type="match status" value="2"/>
</dbReference>
<proteinExistence type="predicted"/>
<dbReference type="InterPro" id="IPR008197">
    <property type="entry name" value="WAP_dom"/>
</dbReference>
<dbReference type="AGR" id="RGD:1304986"/>
<feature type="domain" description="WAP" evidence="3">
    <location>
        <begin position="27"/>
        <end position="73"/>
    </location>
</feature>
<dbReference type="EMBL" id="CH474005">
    <property type="protein sequence ID" value="EDL96547.1"/>
    <property type="molecule type" value="Genomic_DNA"/>
</dbReference>
<evidence type="ECO:0000313" key="4">
    <source>
        <dbReference type="EMBL" id="EDL96547.1"/>
    </source>
</evidence>
<name>A6JX62_RAT</name>
<dbReference type="GeneID" id="296352"/>